<feature type="transmembrane region" description="Helical" evidence="5">
    <location>
        <begin position="169"/>
        <end position="188"/>
    </location>
</feature>
<dbReference type="InterPro" id="IPR013525">
    <property type="entry name" value="ABC2_TM"/>
</dbReference>
<keyword evidence="3 5" id="KW-1133">Transmembrane helix</keyword>
<comment type="subcellular location">
    <subcellularLocation>
        <location evidence="1">Membrane</location>
        <topology evidence="1">Multi-pass membrane protein</topology>
    </subcellularLocation>
</comment>
<evidence type="ECO:0000313" key="8">
    <source>
        <dbReference type="Proteomes" id="UP000007947"/>
    </source>
</evidence>
<feature type="transmembrane region" description="Helical" evidence="5">
    <location>
        <begin position="231"/>
        <end position="249"/>
    </location>
</feature>
<dbReference type="EMBL" id="AP012204">
    <property type="protein sequence ID" value="BAK34608.1"/>
    <property type="molecule type" value="Genomic_DNA"/>
</dbReference>
<feature type="transmembrane region" description="Helical" evidence="5">
    <location>
        <begin position="98"/>
        <end position="121"/>
    </location>
</feature>
<dbReference type="GO" id="GO:0140359">
    <property type="term" value="F:ABC-type transporter activity"/>
    <property type="evidence" value="ECO:0007669"/>
    <property type="project" value="InterPro"/>
</dbReference>
<keyword evidence="4 5" id="KW-0472">Membrane</keyword>
<dbReference type="eggNOG" id="COG0842">
    <property type="taxonomic scope" value="Bacteria"/>
</dbReference>
<dbReference type="RefSeq" id="WP_013862491.1">
    <property type="nucleotide sequence ID" value="NC_015635.1"/>
</dbReference>
<dbReference type="OrthoDB" id="3214063at2"/>
<dbReference type="AlphaFoldDB" id="F5XRB8"/>
<evidence type="ECO:0000256" key="4">
    <source>
        <dbReference type="ARBA" id="ARBA00023136"/>
    </source>
</evidence>
<dbReference type="HOGENOM" id="CLU_039483_1_1_11"/>
<proteinExistence type="predicted"/>
<dbReference type="GO" id="GO:0016020">
    <property type="term" value="C:membrane"/>
    <property type="evidence" value="ECO:0007669"/>
    <property type="project" value="UniProtKB-SubCell"/>
</dbReference>
<dbReference type="Pfam" id="PF01061">
    <property type="entry name" value="ABC2_membrane"/>
    <property type="match status" value="1"/>
</dbReference>
<feature type="transmembrane region" description="Helical" evidence="5">
    <location>
        <begin position="30"/>
        <end position="49"/>
    </location>
</feature>
<gene>
    <name evidence="7" type="ordered locus">MLP_15940</name>
</gene>
<dbReference type="PANTHER" id="PTHR43027">
    <property type="entry name" value="DOXORUBICIN RESISTANCE ABC TRANSPORTER PERMEASE PROTEIN DRRC-RELATED"/>
    <property type="match status" value="1"/>
</dbReference>
<dbReference type="PANTHER" id="PTHR43027:SF2">
    <property type="entry name" value="TRANSPORT PERMEASE PROTEIN"/>
    <property type="match status" value="1"/>
</dbReference>
<feature type="transmembrane region" description="Helical" evidence="5">
    <location>
        <begin position="133"/>
        <end position="157"/>
    </location>
</feature>
<keyword evidence="2 5" id="KW-0812">Transmembrane</keyword>
<evidence type="ECO:0000256" key="5">
    <source>
        <dbReference type="SAM" id="Phobius"/>
    </source>
</evidence>
<dbReference type="STRING" id="1032480.MLP_15940"/>
<organism evidence="7 8">
    <name type="scientific">Microlunatus phosphovorus (strain ATCC 700054 / DSM 10555 / JCM 9379 / NBRC 101784 / NCIMB 13414 / VKM Ac-1990 / NM-1)</name>
    <dbReference type="NCBI Taxonomy" id="1032480"/>
    <lineage>
        <taxon>Bacteria</taxon>
        <taxon>Bacillati</taxon>
        <taxon>Actinomycetota</taxon>
        <taxon>Actinomycetes</taxon>
        <taxon>Propionibacteriales</taxon>
        <taxon>Propionibacteriaceae</taxon>
        <taxon>Microlunatus</taxon>
    </lineage>
</organism>
<reference evidence="7 8" key="1">
    <citation type="submission" date="2011-05" db="EMBL/GenBank/DDBJ databases">
        <title>Whole genome sequence of Microlunatus phosphovorus NM-1.</title>
        <authorList>
            <person name="Hosoyama A."/>
            <person name="Sasaki K."/>
            <person name="Harada T."/>
            <person name="Igarashi R."/>
            <person name="Kawakoshi A."/>
            <person name="Sasagawa M."/>
            <person name="Fukada J."/>
            <person name="Nakamura S."/>
            <person name="Katano Y."/>
            <person name="Hanada S."/>
            <person name="Kamagata Y."/>
            <person name="Nakamura N."/>
            <person name="Yamazaki S."/>
            <person name="Fujita N."/>
        </authorList>
    </citation>
    <scope>NUCLEOTIDE SEQUENCE [LARGE SCALE GENOMIC DNA]</scope>
    <source>
        <strain evidence="8">ATCC 700054 / DSM 10555 / JCM 9379 / NBRC 101784 / NCIMB 13414 / VKM Ac-1990 / NM-1</strain>
    </source>
</reference>
<sequence length="259" mass="27773">MTAPNDLSRTLTLARAETTLLLRNKTATSIAVLTPPLIVPLVSLMPAGAGLPALVMAMLTGTALLFVVYYTLVTSAVARREEHYLKRLYTSTARPVTILLAMVLPLLVLLAVQLLLGFAAVAALLDYRPSWDALLVLVAALLGAAAWWALALASTVFTRTVESAQLTTLPLLMVALLFSGLSLPLALLPDPAVLLAQLTPMFPVVDLVYLGVAGIRITGDTVAGSELLRTVLLDAAVLVGWTVAGLFLVRRRFRWEPRR</sequence>
<dbReference type="Proteomes" id="UP000007947">
    <property type="component" value="Chromosome"/>
</dbReference>
<protein>
    <submittedName>
        <fullName evidence="7">Putative ABC transporter permease protein</fullName>
    </submittedName>
</protein>
<evidence type="ECO:0000313" key="7">
    <source>
        <dbReference type="EMBL" id="BAK34608.1"/>
    </source>
</evidence>
<evidence type="ECO:0000256" key="1">
    <source>
        <dbReference type="ARBA" id="ARBA00004141"/>
    </source>
</evidence>
<accession>F5XRB8</accession>
<keyword evidence="8" id="KW-1185">Reference proteome</keyword>
<name>F5XRB8_MICPN</name>
<evidence type="ECO:0000256" key="2">
    <source>
        <dbReference type="ARBA" id="ARBA00022692"/>
    </source>
</evidence>
<dbReference type="InterPro" id="IPR052902">
    <property type="entry name" value="ABC-2_transporter"/>
</dbReference>
<evidence type="ECO:0000256" key="3">
    <source>
        <dbReference type="ARBA" id="ARBA00022989"/>
    </source>
</evidence>
<feature type="transmembrane region" description="Helical" evidence="5">
    <location>
        <begin position="55"/>
        <end position="78"/>
    </location>
</feature>
<dbReference type="KEGG" id="mph:MLP_15940"/>
<feature type="domain" description="ABC-2 type transporter transmembrane" evidence="6">
    <location>
        <begin position="11"/>
        <end position="208"/>
    </location>
</feature>
<evidence type="ECO:0000259" key="6">
    <source>
        <dbReference type="Pfam" id="PF01061"/>
    </source>
</evidence>